<dbReference type="Proteomes" id="UP000178975">
    <property type="component" value="Unassembled WGS sequence"/>
</dbReference>
<evidence type="ECO:0000313" key="1">
    <source>
        <dbReference type="EMBL" id="OGJ10771.1"/>
    </source>
</evidence>
<sequence>MSYHAMSLLYFLREWGLAQESIKVAWDRMMKEVDREGFIPEASLYFIIDRALVGVFLNAWQTYPILFLEECEACSECGNLNTIRAGSSFRCYCCKKELPGLLEKGALYVQS</sequence>
<gene>
    <name evidence="1" type="ORF">A2456_02980</name>
</gene>
<reference evidence="1 2" key="1">
    <citation type="journal article" date="2016" name="Nat. Commun.">
        <title>Thousands of microbial genomes shed light on interconnected biogeochemical processes in an aquifer system.</title>
        <authorList>
            <person name="Anantharaman K."/>
            <person name="Brown C.T."/>
            <person name="Hug L.A."/>
            <person name="Sharon I."/>
            <person name="Castelle C.J."/>
            <person name="Probst A.J."/>
            <person name="Thomas B.C."/>
            <person name="Singh A."/>
            <person name="Wilkins M.J."/>
            <person name="Karaoz U."/>
            <person name="Brodie E.L."/>
            <person name="Williams K.H."/>
            <person name="Hubbard S.S."/>
            <person name="Banfield J.F."/>
        </authorList>
    </citation>
    <scope>NUCLEOTIDE SEQUENCE [LARGE SCALE GENOMIC DNA]</scope>
</reference>
<comment type="caution">
    <text evidence="1">The sequence shown here is derived from an EMBL/GenBank/DDBJ whole genome shotgun (WGS) entry which is preliminary data.</text>
</comment>
<proteinExistence type="predicted"/>
<name>A0A1F6YWI5_9BACT</name>
<dbReference type="AlphaFoldDB" id="A0A1F6YWI5"/>
<protein>
    <submittedName>
        <fullName evidence="1">Uncharacterized protein</fullName>
    </submittedName>
</protein>
<dbReference type="EMBL" id="MFWE01000003">
    <property type="protein sequence ID" value="OGJ10771.1"/>
    <property type="molecule type" value="Genomic_DNA"/>
</dbReference>
<evidence type="ECO:0000313" key="2">
    <source>
        <dbReference type="Proteomes" id="UP000178975"/>
    </source>
</evidence>
<accession>A0A1F6YWI5</accession>
<organism evidence="1 2">
    <name type="scientific">Candidatus Nomurabacteria bacterium RIFOXYC2_FULL_36_19</name>
    <dbReference type="NCBI Taxonomy" id="1801806"/>
    <lineage>
        <taxon>Bacteria</taxon>
        <taxon>Candidatus Nomuraibacteriota</taxon>
    </lineage>
</organism>